<dbReference type="CDD" id="cd04433">
    <property type="entry name" value="AFD_class_I"/>
    <property type="match status" value="1"/>
</dbReference>
<evidence type="ECO:0000259" key="2">
    <source>
        <dbReference type="Pfam" id="PF13193"/>
    </source>
</evidence>
<dbReference type="Gene3D" id="3.30.300.30">
    <property type="match status" value="1"/>
</dbReference>
<dbReference type="Gene3D" id="3.40.50.12780">
    <property type="entry name" value="N-terminal domain of ligase-like"/>
    <property type="match status" value="1"/>
</dbReference>
<dbReference type="InterPro" id="IPR000873">
    <property type="entry name" value="AMP-dep_synth/lig_dom"/>
</dbReference>
<evidence type="ECO:0000259" key="1">
    <source>
        <dbReference type="Pfam" id="PF00501"/>
    </source>
</evidence>
<dbReference type="InterPro" id="IPR042099">
    <property type="entry name" value="ANL_N_sf"/>
</dbReference>
<dbReference type="PANTHER" id="PTHR43201:SF32">
    <property type="entry name" value="2-SUCCINYLBENZOATE--COA LIGASE, CHLOROPLASTIC_PEROXISOMAL"/>
    <property type="match status" value="1"/>
</dbReference>
<dbReference type="InterPro" id="IPR025110">
    <property type="entry name" value="AMP-bd_C"/>
</dbReference>
<accession>A0A1Y5I113</accession>
<gene>
    <name evidence="3" type="ORF">BE221DRAFT_84107</name>
</gene>
<dbReference type="InterPro" id="IPR020845">
    <property type="entry name" value="AMP-binding_CS"/>
</dbReference>
<dbReference type="GO" id="GO:0031956">
    <property type="term" value="F:medium-chain fatty acid-CoA ligase activity"/>
    <property type="evidence" value="ECO:0007669"/>
    <property type="project" value="TreeGrafter"/>
</dbReference>
<proteinExistence type="predicted"/>
<evidence type="ECO:0000313" key="3">
    <source>
        <dbReference type="EMBL" id="OUS42377.1"/>
    </source>
</evidence>
<reference evidence="3" key="1">
    <citation type="submission" date="2017-04" db="EMBL/GenBank/DDBJ databases">
        <title>Population genomics of picophytoplankton unveils novel chromosome hypervariability.</title>
        <authorList>
            <consortium name="DOE Joint Genome Institute"/>
            <person name="Blanc-Mathieu R."/>
            <person name="Krasovec M."/>
            <person name="Hebrard M."/>
            <person name="Yau S."/>
            <person name="Desgranges E."/>
            <person name="Martin J."/>
            <person name="Schackwitz W."/>
            <person name="Kuo A."/>
            <person name="Salin G."/>
            <person name="Donnadieu C."/>
            <person name="Desdevises Y."/>
            <person name="Sanchez-Ferandin S."/>
            <person name="Moreau H."/>
            <person name="Rivals E."/>
            <person name="Grigoriev I.V."/>
            <person name="Grimsley N."/>
            <person name="Eyre-Walker A."/>
            <person name="Piganeau G."/>
        </authorList>
    </citation>
    <scope>NUCLEOTIDE SEQUENCE [LARGE SCALE GENOMIC DNA]</scope>
    <source>
        <strain evidence="3">RCC 1115</strain>
    </source>
</reference>
<dbReference type="Pfam" id="PF00501">
    <property type="entry name" value="AMP-binding"/>
    <property type="match status" value="1"/>
</dbReference>
<dbReference type="eggNOG" id="KOG1177">
    <property type="taxonomic scope" value="Eukaryota"/>
</dbReference>
<feature type="domain" description="AMP-dependent synthetase/ligase" evidence="1">
    <location>
        <begin position="24"/>
        <end position="353"/>
    </location>
</feature>
<dbReference type="InterPro" id="IPR045851">
    <property type="entry name" value="AMP-bd_C_sf"/>
</dbReference>
<sequence length="515" mass="55201">MPARFAAKPLELYARDGVASAARFVTDGETLDGARFVERVIALSRVIRATLRARRGSNVVCVACETSASALACYLAIDVAGGVAVGLNSRWTATEATEAAGRCDAACAMVDAKHFEMWGRDAFNGCANVIDVDDAVERTSEGGSEEMEKAREDGACAYCFTSGTTGAAKAAVLTHEGVLAATRAKIEVVGYERSDVYMHCAPLYHVGGLSSAHASMSAGASHVFMRSFDAERALGAIERSGVTAFIAVPTMMAMLVDAAGERVFDSVRKILVGAGRLLRGQYEAIRRVFPNAKVTMAYGMSETTSSVTFLDPEDGRLVEDPTFAGQAVRDVEVRADANGELHVRGPIVMLGYHGVDKSTTFDADGWFATGDLGRVAPAETSSACTGPRVWLYGRAKAVIKTGGENVSPEEVEGVINAHEDVHTSVVVGAPHEKWGETVVAIVKLRQGTSLSVDEARPTVLEWCRDSRLARFKIPKYILFTNEIPINMMGKFSRADVYDAHRVEIENEIASTRPVN</sequence>
<dbReference type="Pfam" id="PF13193">
    <property type="entry name" value="AMP-binding_C"/>
    <property type="match status" value="1"/>
</dbReference>
<dbReference type="GO" id="GO:0006631">
    <property type="term" value="P:fatty acid metabolic process"/>
    <property type="evidence" value="ECO:0007669"/>
    <property type="project" value="TreeGrafter"/>
</dbReference>
<dbReference type="SUPFAM" id="SSF56801">
    <property type="entry name" value="Acetyl-CoA synthetase-like"/>
    <property type="match status" value="1"/>
</dbReference>
<dbReference type="PROSITE" id="PS00455">
    <property type="entry name" value="AMP_BINDING"/>
    <property type="match status" value="1"/>
</dbReference>
<dbReference type="EMBL" id="KZ155838">
    <property type="protein sequence ID" value="OUS42377.1"/>
    <property type="molecule type" value="Genomic_DNA"/>
</dbReference>
<dbReference type="AlphaFoldDB" id="A0A1Y5I113"/>
<protein>
    <submittedName>
        <fullName evidence="3">Acyl-activating enzyme 14</fullName>
    </submittedName>
</protein>
<name>A0A1Y5I113_OSTTA</name>
<dbReference type="PANTHER" id="PTHR43201">
    <property type="entry name" value="ACYL-COA SYNTHETASE"/>
    <property type="match status" value="1"/>
</dbReference>
<dbReference type="Proteomes" id="UP000195557">
    <property type="component" value="Unassembled WGS sequence"/>
</dbReference>
<feature type="domain" description="AMP-binding enzyme C-terminal" evidence="2">
    <location>
        <begin position="410"/>
        <end position="490"/>
    </location>
</feature>
<organism evidence="3">
    <name type="scientific">Ostreococcus tauri</name>
    <name type="common">Marine green alga</name>
    <dbReference type="NCBI Taxonomy" id="70448"/>
    <lineage>
        <taxon>Eukaryota</taxon>
        <taxon>Viridiplantae</taxon>
        <taxon>Chlorophyta</taxon>
        <taxon>Mamiellophyceae</taxon>
        <taxon>Mamiellales</taxon>
        <taxon>Bathycoccaceae</taxon>
        <taxon>Ostreococcus</taxon>
    </lineage>
</organism>